<evidence type="ECO:0000313" key="2">
    <source>
        <dbReference type="Proteomes" id="UP001172728"/>
    </source>
</evidence>
<gene>
    <name evidence="1" type="ORF">QQX09_13985</name>
</gene>
<dbReference type="InterPro" id="IPR029033">
    <property type="entry name" value="His_PPase_superfam"/>
</dbReference>
<keyword evidence="2" id="KW-1185">Reference proteome</keyword>
<accession>A0ABT8GCV7</accession>
<dbReference type="InterPro" id="IPR013078">
    <property type="entry name" value="His_Pase_superF_clade-1"/>
</dbReference>
<comment type="caution">
    <text evidence="1">The sequence shown here is derived from an EMBL/GenBank/DDBJ whole genome shotgun (WGS) entry which is preliminary data.</text>
</comment>
<dbReference type="SMART" id="SM00855">
    <property type="entry name" value="PGAM"/>
    <property type="match status" value="1"/>
</dbReference>
<dbReference type="Pfam" id="PF00300">
    <property type="entry name" value="His_Phos_1"/>
    <property type="match status" value="1"/>
</dbReference>
<organism evidence="1 2">
    <name type="scientific">Demequina litoralis</name>
    <dbReference type="NCBI Taxonomy" id="3051660"/>
    <lineage>
        <taxon>Bacteria</taxon>
        <taxon>Bacillati</taxon>
        <taxon>Actinomycetota</taxon>
        <taxon>Actinomycetes</taxon>
        <taxon>Micrococcales</taxon>
        <taxon>Demequinaceae</taxon>
        <taxon>Demequina</taxon>
    </lineage>
</organism>
<dbReference type="PANTHER" id="PTHR47623:SF1">
    <property type="entry name" value="OS09G0287300 PROTEIN"/>
    <property type="match status" value="1"/>
</dbReference>
<dbReference type="RefSeq" id="WP_301135887.1">
    <property type="nucleotide sequence ID" value="NZ_JAUHPW010000014.1"/>
</dbReference>
<dbReference type="Proteomes" id="UP001172728">
    <property type="component" value="Unassembled WGS sequence"/>
</dbReference>
<sequence length="170" mass="17609">MPTLILARHAKAEAPAAGLSDADRALELIGRKASTRLGQVIAEAGLTPTLALVSPANRTQQTWKLMSTSLAGCETVLDDELYETNVPGLLDVLKGAGDADTVVVVGHEPTSSAAAAHLAGQGSDKSALQRVAHGLPTATAAVLEFDCPWTEITSRCGRLTAVLSGRDVEE</sequence>
<dbReference type="PANTHER" id="PTHR47623">
    <property type="entry name" value="OS09G0287300 PROTEIN"/>
    <property type="match status" value="1"/>
</dbReference>
<protein>
    <submittedName>
        <fullName evidence="1">Histidine phosphatase family protein</fullName>
    </submittedName>
</protein>
<name>A0ABT8GCV7_9MICO</name>
<dbReference type="EMBL" id="JAUHPW010000014">
    <property type="protein sequence ID" value="MDN4476965.1"/>
    <property type="molecule type" value="Genomic_DNA"/>
</dbReference>
<reference evidence="1" key="1">
    <citation type="submission" date="2023-06" db="EMBL/GenBank/DDBJ databases">
        <title>Sysu t00192.</title>
        <authorList>
            <person name="Gao L."/>
            <person name="Fang B.-Z."/>
            <person name="Li W.-J."/>
        </authorList>
    </citation>
    <scope>NUCLEOTIDE SEQUENCE</scope>
    <source>
        <strain evidence="1">SYSU T00192</strain>
    </source>
</reference>
<dbReference type="SUPFAM" id="SSF53254">
    <property type="entry name" value="Phosphoglycerate mutase-like"/>
    <property type="match status" value="1"/>
</dbReference>
<evidence type="ECO:0000313" key="1">
    <source>
        <dbReference type="EMBL" id="MDN4476965.1"/>
    </source>
</evidence>
<proteinExistence type="predicted"/>
<dbReference type="CDD" id="cd07067">
    <property type="entry name" value="HP_PGM_like"/>
    <property type="match status" value="1"/>
</dbReference>
<dbReference type="Gene3D" id="3.40.50.1240">
    <property type="entry name" value="Phosphoglycerate mutase-like"/>
    <property type="match status" value="1"/>
</dbReference>